<feature type="transmembrane region" description="Helical" evidence="2">
    <location>
        <begin position="272"/>
        <end position="291"/>
    </location>
</feature>
<comment type="caution">
    <text evidence="3">The sequence shown here is derived from an EMBL/GenBank/DDBJ whole genome shotgun (WGS) entry which is preliminary data.</text>
</comment>
<dbReference type="OrthoDB" id="5368516at2759"/>
<feature type="transmembrane region" description="Helical" evidence="2">
    <location>
        <begin position="153"/>
        <end position="174"/>
    </location>
</feature>
<feature type="transmembrane region" description="Helical" evidence="2">
    <location>
        <begin position="232"/>
        <end position="251"/>
    </location>
</feature>
<reference evidence="3 4" key="1">
    <citation type="submission" date="2017-10" db="EMBL/GenBank/DDBJ databases">
        <title>Comparative genomics in systemic dimorphic fungi from Ajellomycetaceae.</title>
        <authorList>
            <person name="Munoz J.F."/>
            <person name="Mcewen J.G."/>
            <person name="Clay O.K."/>
            <person name="Cuomo C.A."/>
        </authorList>
    </citation>
    <scope>NUCLEOTIDE SEQUENCE [LARGE SCALE GENOMIC DNA]</scope>
    <source>
        <strain evidence="3 4">UAMH5409</strain>
    </source>
</reference>
<feature type="compositionally biased region" description="Polar residues" evidence="1">
    <location>
        <begin position="553"/>
        <end position="570"/>
    </location>
</feature>
<keyword evidence="2" id="KW-0812">Transmembrane</keyword>
<proteinExistence type="predicted"/>
<feature type="transmembrane region" description="Helical" evidence="2">
    <location>
        <begin position="106"/>
        <end position="133"/>
    </location>
</feature>
<feature type="transmembrane region" description="Helical" evidence="2">
    <location>
        <begin position="303"/>
        <end position="325"/>
    </location>
</feature>
<evidence type="ECO:0000313" key="3">
    <source>
        <dbReference type="EMBL" id="PGH14389.1"/>
    </source>
</evidence>
<evidence type="ECO:0000256" key="1">
    <source>
        <dbReference type="SAM" id="MobiDB-lite"/>
    </source>
</evidence>
<accession>A0A2B7XZP9</accession>
<name>A0A2B7XZP9_9EURO</name>
<feature type="transmembrane region" description="Helical" evidence="2">
    <location>
        <begin position="66"/>
        <end position="86"/>
    </location>
</feature>
<organism evidence="3 4">
    <name type="scientific">Helicocarpus griseus UAMH5409</name>
    <dbReference type="NCBI Taxonomy" id="1447875"/>
    <lineage>
        <taxon>Eukaryota</taxon>
        <taxon>Fungi</taxon>
        <taxon>Dikarya</taxon>
        <taxon>Ascomycota</taxon>
        <taxon>Pezizomycotina</taxon>
        <taxon>Eurotiomycetes</taxon>
        <taxon>Eurotiomycetidae</taxon>
        <taxon>Onygenales</taxon>
        <taxon>Ajellomycetaceae</taxon>
        <taxon>Helicocarpus</taxon>
    </lineage>
</organism>
<dbReference type="STRING" id="1447875.A0A2B7XZP9"/>
<dbReference type="EMBL" id="PDNB01000035">
    <property type="protein sequence ID" value="PGH14389.1"/>
    <property type="molecule type" value="Genomic_DNA"/>
</dbReference>
<protein>
    <submittedName>
        <fullName evidence="3">Uncharacterized protein</fullName>
    </submittedName>
</protein>
<dbReference type="AlphaFoldDB" id="A0A2B7XZP9"/>
<gene>
    <name evidence="3" type="ORF">AJ79_03031</name>
</gene>
<keyword evidence="2" id="KW-0472">Membrane</keyword>
<sequence length="644" mass="71478">MDDQFHSKHFDGGRMHQYGNSFGSAMNQFRNGTGSGSGSGRRGGFAGNRFVDSIFLKYILQNRSSIIITASFSVAASTLIVSSIMYDSWQSSRRVYRPEKRRRFDYFRYIPPAHIFPLVLAFGTFSQSMILLAVQSTGLDNLFADGCLAASQITWTAAWIVGYVVLVFTTEAVYRSFTPSRLATKGRWNSLVCWVTIAAMLLLTWIPSKVKQRRSDRCLASLLQWTSRWSDIGLALTISLIVCYIISGTILSIRLWRTAKLDAHDRIAISSVVYYLAGTVVVLGFVLPFWVQGTFWRIPSNAAMLMGSVALNLFGIVYAFIYLSLRANGGNMMIGPGASAWEKASMKRLDSTGLAVAAQIAKPIITDEQKGLYYEKEDCLLADDSELEEERLMKEKSSKLEALNQAPIEQEPTSHSRKPSNYSLFPTRDSSRHTRRFILNFNNNHEDALVPPRPSYARHRRYSSDISAATVQIGLRLSNVAMPGAMQSHNSSTMSLPMSPIHPVRPIHSSFNNCTPSTAARSGSSRSDMISPTKLLNTAAASQVGGRIGRISPLSQNPLSQDKNSKISQENPRKDGQVEKSCTDKVLPPTPLSIPKSNSSFPNQPSPLARSDLAYPPPLQSSWPLPDRLSVLPSRTFKQPEHWI</sequence>
<feature type="region of interest" description="Disordered" evidence="1">
    <location>
        <begin position="548"/>
        <end position="625"/>
    </location>
</feature>
<evidence type="ECO:0000256" key="2">
    <source>
        <dbReference type="SAM" id="Phobius"/>
    </source>
</evidence>
<feature type="region of interest" description="Disordered" evidence="1">
    <location>
        <begin position="394"/>
        <end position="427"/>
    </location>
</feature>
<keyword evidence="4" id="KW-1185">Reference proteome</keyword>
<feature type="transmembrane region" description="Helical" evidence="2">
    <location>
        <begin position="186"/>
        <end position="206"/>
    </location>
</feature>
<dbReference type="Proteomes" id="UP000223968">
    <property type="component" value="Unassembled WGS sequence"/>
</dbReference>
<evidence type="ECO:0000313" key="4">
    <source>
        <dbReference type="Proteomes" id="UP000223968"/>
    </source>
</evidence>
<feature type="compositionally biased region" description="Basic and acidic residues" evidence="1">
    <location>
        <begin position="571"/>
        <end position="583"/>
    </location>
</feature>
<keyword evidence="2" id="KW-1133">Transmembrane helix</keyword>